<gene>
    <name evidence="2" type="ORF">DJ013_19870</name>
</gene>
<accession>A0A2Z4GGV0</accession>
<dbReference type="OrthoDB" id="246859at2"/>
<feature type="transmembrane region" description="Helical" evidence="1">
    <location>
        <begin position="102"/>
        <end position="119"/>
    </location>
</feature>
<feature type="transmembrane region" description="Helical" evidence="1">
    <location>
        <begin position="227"/>
        <end position="245"/>
    </location>
</feature>
<protein>
    <recommendedName>
        <fullName evidence="4">Phosphate/sulfate permease</fullName>
    </recommendedName>
</protein>
<feature type="transmembrane region" description="Helical" evidence="1">
    <location>
        <begin position="38"/>
        <end position="58"/>
    </location>
</feature>
<organism evidence="2 3">
    <name type="scientific">Arcticibacterium luteifluviistationis</name>
    <dbReference type="NCBI Taxonomy" id="1784714"/>
    <lineage>
        <taxon>Bacteria</taxon>
        <taxon>Pseudomonadati</taxon>
        <taxon>Bacteroidota</taxon>
        <taxon>Cytophagia</taxon>
        <taxon>Cytophagales</taxon>
        <taxon>Leadbetterellaceae</taxon>
        <taxon>Arcticibacterium</taxon>
    </lineage>
</organism>
<keyword evidence="1" id="KW-0812">Transmembrane</keyword>
<dbReference type="RefSeq" id="WP_111373675.1">
    <property type="nucleotide sequence ID" value="NZ_CP029480.1"/>
</dbReference>
<feature type="transmembrane region" description="Helical" evidence="1">
    <location>
        <begin position="290"/>
        <end position="311"/>
    </location>
</feature>
<evidence type="ECO:0000256" key="1">
    <source>
        <dbReference type="SAM" id="Phobius"/>
    </source>
</evidence>
<evidence type="ECO:0000313" key="2">
    <source>
        <dbReference type="EMBL" id="AWW00308.1"/>
    </source>
</evidence>
<feature type="transmembrane region" description="Helical" evidence="1">
    <location>
        <begin position="156"/>
        <end position="173"/>
    </location>
</feature>
<dbReference type="AlphaFoldDB" id="A0A2Z4GGV0"/>
<reference evidence="2 3" key="1">
    <citation type="submission" date="2018-05" db="EMBL/GenBank/DDBJ databases">
        <title>Complete genome sequence of Arcticibacterium luteifluviistationis SM1504T, a cytophagaceae bacterium isolated from Arctic surface seawater.</title>
        <authorList>
            <person name="Li Y."/>
            <person name="Qin Q.-L."/>
        </authorList>
    </citation>
    <scope>NUCLEOTIDE SEQUENCE [LARGE SCALE GENOMIC DNA]</scope>
    <source>
        <strain evidence="2 3">SM1504</strain>
    </source>
</reference>
<dbReference type="Proteomes" id="UP000249873">
    <property type="component" value="Chromosome"/>
</dbReference>
<keyword evidence="1" id="KW-0472">Membrane</keyword>
<dbReference type="EMBL" id="CP029480">
    <property type="protein sequence ID" value="AWW00308.1"/>
    <property type="molecule type" value="Genomic_DNA"/>
</dbReference>
<evidence type="ECO:0000313" key="3">
    <source>
        <dbReference type="Proteomes" id="UP000249873"/>
    </source>
</evidence>
<proteinExistence type="predicted"/>
<sequence>MEDFLSIFFFLLASYSVIANDSIQTLGTWMSSNKKTPWYYLAVFAAGGLILTVSYSWFVNNGDISYGRLEKIPFVQVEWYHGIAPVVLIFLTRKGVPVSTSFLILATFASTVVLESMLLKSIVGYALSAVSAYIFWILISKVLDEKASIRGRNKELWLKLQWVSTGFLWWSWLTHDVANISVFLPRQISGLQLILILVFFTAVIFFIFREGGGKIQNIVRTKTNTKYVRSATIIDFVYAIILFFFKEVNSIPMSTTWVFIGLLSGREMAITTLSKHRKMKKLFPIISSDFGKLVIGMTISVVIALCVNYLASHK</sequence>
<evidence type="ECO:0008006" key="4">
    <source>
        <dbReference type="Google" id="ProtNLM"/>
    </source>
</evidence>
<feature type="transmembrane region" description="Helical" evidence="1">
    <location>
        <begin position="125"/>
        <end position="144"/>
    </location>
</feature>
<feature type="transmembrane region" description="Helical" evidence="1">
    <location>
        <begin position="188"/>
        <end position="207"/>
    </location>
</feature>
<keyword evidence="1" id="KW-1133">Transmembrane helix</keyword>
<dbReference type="KEGG" id="als:DJ013_19870"/>
<name>A0A2Z4GGV0_9BACT</name>
<keyword evidence="3" id="KW-1185">Reference proteome</keyword>